<evidence type="ECO:0000313" key="2">
    <source>
        <dbReference type="EMBL" id="OXU31469.1"/>
    </source>
</evidence>
<gene>
    <name evidence="2" type="ORF">TSAR_000807</name>
</gene>
<keyword evidence="3" id="KW-1185">Reference proteome</keyword>
<dbReference type="EMBL" id="NNAY01000056">
    <property type="protein sequence ID" value="OXU31469.1"/>
    <property type="molecule type" value="Genomic_DNA"/>
</dbReference>
<organism evidence="2 3">
    <name type="scientific">Trichomalopsis sarcophagae</name>
    <dbReference type="NCBI Taxonomy" id="543379"/>
    <lineage>
        <taxon>Eukaryota</taxon>
        <taxon>Metazoa</taxon>
        <taxon>Ecdysozoa</taxon>
        <taxon>Arthropoda</taxon>
        <taxon>Hexapoda</taxon>
        <taxon>Insecta</taxon>
        <taxon>Pterygota</taxon>
        <taxon>Neoptera</taxon>
        <taxon>Endopterygota</taxon>
        <taxon>Hymenoptera</taxon>
        <taxon>Apocrita</taxon>
        <taxon>Proctotrupomorpha</taxon>
        <taxon>Chalcidoidea</taxon>
        <taxon>Pteromalidae</taxon>
        <taxon>Pteromalinae</taxon>
        <taxon>Trichomalopsis</taxon>
    </lineage>
</organism>
<feature type="region of interest" description="Disordered" evidence="1">
    <location>
        <begin position="79"/>
        <end position="123"/>
    </location>
</feature>
<comment type="caution">
    <text evidence="2">The sequence shown here is derived from an EMBL/GenBank/DDBJ whole genome shotgun (WGS) entry which is preliminary data.</text>
</comment>
<dbReference type="AlphaFoldDB" id="A0A232FLT3"/>
<feature type="compositionally biased region" description="Low complexity" evidence="1">
    <location>
        <begin position="114"/>
        <end position="123"/>
    </location>
</feature>
<accession>A0A232FLT3</accession>
<reference evidence="2 3" key="1">
    <citation type="journal article" date="2017" name="Curr. Biol.">
        <title>The Evolution of Venom by Co-option of Single-Copy Genes.</title>
        <authorList>
            <person name="Martinson E.O."/>
            <person name="Mrinalini"/>
            <person name="Kelkar Y.D."/>
            <person name="Chang C.H."/>
            <person name="Werren J.H."/>
        </authorList>
    </citation>
    <scope>NUCLEOTIDE SEQUENCE [LARGE SCALE GENOMIC DNA]</scope>
    <source>
        <strain evidence="2 3">Alberta</strain>
        <tissue evidence="2">Whole body</tissue>
    </source>
</reference>
<proteinExistence type="predicted"/>
<dbReference type="Proteomes" id="UP000215335">
    <property type="component" value="Unassembled WGS sequence"/>
</dbReference>
<name>A0A232FLT3_9HYME</name>
<sequence>MLSRMLCSKITLPLRDFRPTFFLAEKSKTEGRDLDSRTHKTFLITAHAMETRERTFCAIKAVSLLLHYLNKCKSKKKAKYKKAKMMRKAQSDFSRGAGRSVSTTQKKKKRKKSTTTTASSAVA</sequence>
<evidence type="ECO:0000256" key="1">
    <source>
        <dbReference type="SAM" id="MobiDB-lite"/>
    </source>
</evidence>
<evidence type="ECO:0000313" key="3">
    <source>
        <dbReference type="Proteomes" id="UP000215335"/>
    </source>
</evidence>
<protein>
    <submittedName>
        <fullName evidence="2">Uncharacterized protein</fullName>
    </submittedName>
</protein>